<organism evidence="1 2">
    <name type="scientific">Dyadobacter helix</name>
    <dbReference type="NCBI Taxonomy" id="2822344"/>
    <lineage>
        <taxon>Bacteria</taxon>
        <taxon>Pseudomonadati</taxon>
        <taxon>Bacteroidota</taxon>
        <taxon>Cytophagia</taxon>
        <taxon>Cytophagales</taxon>
        <taxon>Spirosomataceae</taxon>
        <taxon>Dyadobacter</taxon>
    </lineage>
</organism>
<sequence length="87" mass="9892">MKVPNTFPRNYSNPEWCPIQIYRKGDTIVLKLNKYHVPLSPGAGNAMESEDHPILGKVILHFHPIANVVFVSLFGEVIRFNEDTCLN</sequence>
<evidence type="ECO:0000313" key="1">
    <source>
        <dbReference type="EMBL" id="CAG5007559.1"/>
    </source>
</evidence>
<dbReference type="Proteomes" id="UP000680038">
    <property type="component" value="Unassembled WGS sequence"/>
</dbReference>
<proteinExistence type="predicted"/>
<dbReference type="EMBL" id="CAJRAF010000002">
    <property type="protein sequence ID" value="CAG5007559.1"/>
    <property type="molecule type" value="Genomic_DNA"/>
</dbReference>
<comment type="caution">
    <text evidence="1">The sequence shown here is derived from an EMBL/GenBank/DDBJ whole genome shotgun (WGS) entry which is preliminary data.</text>
</comment>
<gene>
    <name evidence="1" type="ORF">DYBT9275_04074</name>
</gene>
<reference evidence="1" key="1">
    <citation type="submission" date="2021-04" db="EMBL/GenBank/DDBJ databases">
        <authorList>
            <person name="Rodrigo-Torres L."/>
            <person name="Arahal R. D."/>
            <person name="Lucena T."/>
        </authorList>
    </citation>
    <scope>NUCLEOTIDE SEQUENCE</scope>
    <source>
        <strain evidence="1">CECT 9275</strain>
    </source>
</reference>
<accession>A0A916JFT8</accession>
<name>A0A916JFT8_9BACT</name>
<evidence type="ECO:0000313" key="2">
    <source>
        <dbReference type="Proteomes" id="UP000680038"/>
    </source>
</evidence>
<dbReference type="AlphaFoldDB" id="A0A916JFT8"/>
<protein>
    <submittedName>
        <fullName evidence="1">Uncharacterized protein</fullName>
    </submittedName>
</protein>
<keyword evidence="2" id="KW-1185">Reference proteome</keyword>